<evidence type="ECO:0000313" key="1">
    <source>
        <dbReference type="EMBL" id="KAL3766965.1"/>
    </source>
</evidence>
<comment type="caution">
    <text evidence="1">The sequence shown here is derived from an EMBL/GenBank/DDBJ whole genome shotgun (WGS) entry which is preliminary data.</text>
</comment>
<dbReference type="Proteomes" id="UP001530400">
    <property type="component" value="Unassembled WGS sequence"/>
</dbReference>
<accession>A0ABD3N2M2</accession>
<dbReference type="AlphaFoldDB" id="A0ABD3N2M2"/>
<sequence>MTAADEAKQLDSVTDRVAETELDSSRANQALGALAKATKSEVKSITVKRENIDVIVAELECSEEDAIDALRKSLEEDGTLEGGMLVSAALTRLVVS</sequence>
<protein>
    <recommendedName>
        <fullName evidence="3">Nascent polypeptide-associated complex subunit alpha-like UBA domain-containing protein</fullName>
    </recommendedName>
</protein>
<evidence type="ECO:0000313" key="2">
    <source>
        <dbReference type="Proteomes" id="UP001530400"/>
    </source>
</evidence>
<dbReference type="EMBL" id="JALLPJ020001376">
    <property type="protein sequence ID" value="KAL3766965.1"/>
    <property type="molecule type" value="Genomic_DNA"/>
</dbReference>
<proteinExistence type="predicted"/>
<gene>
    <name evidence="1" type="ORF">ACHAWO_010073</name>
</gene>
<reference evidence="1 2" key="1">
    <citation type="submission" date="2024-10" db="EMBL/GenBank/DDBJ databases">
        <title>Updated reference genomes for cyclostephanoid diatoms.</title>
        <authorList>
            <person name="Roberts W.R."/>
            <person name="Alverson A.J."/>
        </authorList>
    </citation>
    <scope>NUCLEOTIDE SEQUENCE [LARGE SCALE GENOMIC DNA]</scope>
    <source>
        <strain evidence="1 2">AJA010-31</strain>
    </source>
</reference>
<keyword evidence="2" id="KW-1185">Reference proteome</keyword>
<organism evidence="1 2">
    <name type="scientific">Cyclotella atomus</name>
    <dbReference type="NCBI Taxonomy" id="382360"/>
    <lineage>
        <taxon>Eukaryota</taxon>
        <taxon>Sar</taxon>
        <taxon>Stramenopiles</taxon>
        <taxon>Ochrophyta</taxon>
        <taxon>Bacillariophyta</taxon>
        <taxon>Coscinodiscophyceae</taxon>
        <taxon>Thalassiosirophycidae</taxon>
        <taxon>Stephanodiscales</taxon>
        <taxon>Stephanodiscaceae</taxon>
        <taxon>Cyclotella</taxon>
    </lineage>
</organism>
<evidence type="ECO:0008006" key="3">
    <source>
        <dbReference type="Google" id="ProtNLM"/>
    </source>
</evidence>
<name>A0ABD3N2M2_9STRA</name>